<dbReference type="Gene3D" id="1.10.287.110">
    <property type="entry name" value="DnaJ domain"/>
    <property type="match status" value="1"/>
</dbReference>
<dbReference type="HOGENOM" id="CLU_019611_0_0_1"/>
<dbReference type="STRING" id="644352.J3P4B7"/>
<name>J3P4B7_GAET3</name>
<dbReference type="eggNOG" id="KOG0718">
    <property type="taxonomic scope" value="Eukaryota"/>
</dbReference>
<dbReference type="SUPFAM" id="SSF46565">
    <property type="entry name" value="Chaperone J-domain"/>
    <property type="match status" value="1"/>
</dbReference>
<dbReference type="EnsemblFungi" id="EJT74513">
    <property type="protein sequence ID" value="EJT74513"/>
    <property type="gene ID" value="GGTG_08353"/>
</dbReference>
<keyword evidence="1" id="KW-0143">Chaperone</keyword>
<evidence type="ECO:0000313" key="5">
    <source>
        <dbReference type="EnsemblFungi" id="EJT74513"/>
    </source>
</evidence>
<dbReference type="PANTHER" id="PTHR44157">
    <property type="entry name" value="DNAJ HOMOLOG SUBFAMILY C MEMBER 11"/>
    <property type="match status" value="1"/>
</dbReference>
<protein>
    <recommendedName>
        <fullName evidence="3">DnaJ-like protein C11 C-terminal domain-containing protein</fullName>
    </recommendedName>
</protein>
<keyword evidence="6" id="KW-1185">Reference proteome</keyword>
<feature type="compositionally biased region" description="Basic residues" evidence="2">
    <location>
        <begin position="40"/>
        <end position="49"/>
    </location>
</feature>
<dbReference type="PANTHER" id="PTHR44157:SF1">
    <property type="entry name" value="DNAJ HOMOLOG SUBFAMILY C MEMBER 11"/>
    <property type="match status" value="1"/>
</dbReference>
<feature type="domain" description="DnaJ-like protein C11 C-terminal" evidence="3">
    <location>
        <begin position="765"/>
        <end position="917"/>
    </location>
</feature>
<reference evidence="5" key="5">
    <citation type="submission" date="2018-04" db="UniProtKB">
        <authorList>
            <consortium name="EnsemblFungi"/>
        </authorList>
    </citation>
    <scope>IDENTIFICATION</scope>
    <source>
        <strain evidence="5">R3-111a-1</strain>
    </source>
</reference>
<reference evidence="6" key="1">
    <citation type="submission" date="2010-07" db="EMBL/GenBank/DDBJ databases">
        <title>The genome sequence of Gaeumannomyces graminis var. tritici strain R3-111a-1.</title>
        <authorList>
            <consortium name="The Broad Institute Genome Sequencing Platform"/>
            <person name="Ma L.-J."/>
            <person name="Dead R."/>
            <person name="Young S."/>
            <person name="Zeng Q."/>
            <person name="Koehrsen M."/>
            <person name="Alvarado L."/>
            <person name="Berlin A."/>
            <person name="Chapman S.B."/>
            <person name="Chen Z."/>
            <person name="Freedman E."/>
            <person name="Gellesch M."/>
            <person name="Goldberg J."/>
            <person name="Griggs A."/>
            <person name="Gujja S."/>
            <person name="Heilman E.R."/>
            <person name="Heiman D."/>
            <person name="Hepburn T."/>
            <person name="Howarth C."/>
            <person name="Jen D."/>
            <person name="Larson L."/>
            <person name="Mehta T."/>
            <person name="Neiman D."/>
            <person name="Pearson M."/>
            <person name="Roberts A."/>
            <person name="Saif S."/>
            <person name="Shea T."/>
            <person name="Shenoy N."/>
            <person name="Sisk P."/>
            <person name="Stolte C."/>
            <person name="Sykes S."/>
            <person name="Walk T."/>
            <person name="White J."/>
            <person name="Yandava C."/>
            <person name="Haas B."/>
            <person name="Nusbaum C."/>
            <person name="Birren B."/>
        </authorList>
    </citation>
    <scope>NUCLEOTIDE SEQUENCE [LARGE SCALE GENOMIC DNA]</scope>
    <source>
        <strain evidence="6">R3-111a-1</strain>
    </source>
</reference>
<dbReference type="GeneID" id="20348811"/>
<dbReference type="EMBL" id="GL385398">
    <property type="protein sequence ID" value="EJT74513.1"/>
    <property type="molecule type" value="Genomic_DNA"/>
</dbReference>
<evidence type="ECO:0000256" key="2">
    <source>
        <dbReference type="SAM" id="MobiDB-lite"/>
    </source>
</evidence>
<dbReference type="Proteomes" id="UP000006039">
    <property type="component" value="Unassembled WGS sequence"/>
</dbReference>
<dbReference type="AlphaFoldDB" id="J3P4B7"/>
<evidence type="ECO:0000256" key="1">
    <source>
        <dbReference type="ARBA" id="ARBA00023186"/>
    </source>
</evidence>
<accession>J3P4B7</accession>
<gene>
    <name evidence="5" type="primary">20348811</name>
    <name evidence="4" type="ORF">GGTG_08353</name>
</gene>
<dbReference type="GO" id="GO:0042407">
    <property type="term" value="P:cristae formation"/>
    <property type="evidence" value="ECO:0007669"/>
    <property type="project" value="TreeGrafter"/>
</dbReference>
<dbReference type="Pfam" id="PF11875">
    <property type="entry name" value="DnaJ-like_C11_C"/>
    <property type="match status" value="1"/>
</dbReference>
<evidence type="ECO:0000259" key="3">
    <source>
        <dbReference type="Pfam" id="PF11875"/>
    </source>
</evidence>
<proteinExistence type="predicted"/>
<dbReference type="InterPro" id="IPR036869">
    <property type="entry name" value="J_dom_sf"/>
</dbReference>
<dbReference type="GO" id="GO:0005739">
    <property type="term" value="C:mitochondrion"/>
    <property type="evidence" value="ECO:0007669"/>
    <property type="project" value="GOC"/>
</dbReference>
<reference evidence="4" key="2">
    <citation type="submission" date="2010-07" db="EMBL/GenBank/DDBJ databases">
        <authorList>
            <consortium name="The Broad Institute Genome Sequencing Platform"/>
            <consortium name="Broad Institute Genome Sequencing Center for Infectious Disease"/>
            <person name="Ma L.-J."/>
            <person name="Dead R."/>
            <person name="Young S."/>
            <person name="Zeng Q."/>
            <person name="Koehrsen M."/>
            <person name="Alvarado L."/>
            <person name="Berlin A."/>
            <person name="Chapman S.B."/>
            <person name="Chen Z."/>
            <person name="Freedman E."/>
            <person name="Gellesch M."/>
            <person name="Goldberg J."/>
            <person name="Griggs A."/>
            <person name="Gujja S."/>
            <person name="Heilman E.R."/>
            <person name="Heiman D."/>
            <person name="Hepburn T."/>
            <person name="Howarth C."/>
            <person name="Jen D."/>
            <person name="Larson L."/>
            <person name="Mehta T."/>
            <person name="Neiman D."/>
            <person name="Pearson M."/>
            <person name="Roberts A."/>
            <person name="Saif S."/>
            <person name="Shea T."/>
            <person name="Shenoy N."/>
            <person name="Sisk P."/>
            <person name="Stolte C."/>
            <person name="Sykes S."/>
            <person name="Walk T."/>
            <person name="White J."/>
            <person name="Yandava C."/>
            <person name="Haas B."/>
            <person name="Nusbaum C."/>
            <person name="Birren B."/>
        </authorList>
    </citation>
    <scope>NUCLEOTIDE SEQUENCE</scope>
    <source>
        <strain evidence="4">R3-111a-1</strain>
    </source>
</reference>
<feature type="compositionally biased region" description="Low complexity" evidence="2">
    <location>
        <begin position="50"/>
        <end position="65"/>
    </location>
</feature>
<dbReference type="InterPro" id="IPR024586">
    <property type="entry name" value="DnaJ-like_C11_C"/>
</dbReference>
<reference evidence="4" key="3">
    <citation type="submission" date="2010-09" db="EMBL/GenBank/DDBJ databases">
        <title>Annotation of Gaeumannomyces graminis var. tritici R3-111a-1.</title>
        <authorList>
            <consortium name="The Broad Institute Genome Sequencing Platform"/>
            <person name="Ma L.-J."/>
            <person name="Dead R."/>
            <person name="Young S.K."/>
            <person name="Zeng Q."/>
            <person name="Gargeya S."/>
            <person name="Fitzgerald M."/>
            <person name="Haas B."/>
            <person name="Abouelleil A."/>
            <person name="Alvarado L."/>
            <person name="Arachchi H.M."/>
            <person name="Berlin A."/>
            <person name="Brown A."/>
            <person name="Chapman S.B."/>
            <person name="Chen Z."/>
            <person name="Dunbar C."/>
            <person name="Freedman E."/>
            <person name="Gearin G."/>
            <person name="Gellesch M."/>
            <person name="Goldberg J."/>
            <person name="Griggs A."/>
            <person name="Gujja S."/>
            <person name="Heiman D."/>
            <person name="Howarth C."/>
            <person name="Larson L."/>
            <person name="Lui A."/>
            <person name="MacDonald P.J.P."/>
            <person name="Mehta T."/>
            <person name="Montmayeur A."/>
            <person name="Murphy C."/>
            <person name="Neiman D."/>
            <person name="Pearson M."/>
            <person name="Priest M."/>
            <person name="Roberts A."/>
            <person name="Saif S."/>
            <person name="Shea T."/>
            <person name="Shenoy N."/>
            <person name="Sisk P."/>
            <person name="Stolte C."/>
            <person name="Sykes S."/>
            <person name="Yandava C."/>
            <person name="Wortman J."/>
            <person name="Nusbaum C."/>
            <person name="Birren B."/>
        </authorList>
    </citation>
    <scope>NUCLEOTIDE SEQUENCE</scope>
    <source>
        <strain evidence="4">R3-111a-1</strain>
    </source>
</reference>
<evidence type="ECO:0000313" key="6">
    <source>
        <dbReference type="Proteomes" id="UP000006039"/>
    </source>
</evidence>
<feature type="region of interest" description="Disordered" evidence="2">
    <location>
        <begin position="1"/>
        <end position="79"/>
    </location>
</feature>
<dbReference type="VEuPathDB" id="FungiDB:GGTG_08353"/>
<dbReference type="RefSeq" id="XP_009224457.1">
    <property type="nucleotide sequence ID" value="XM_009226193.1"/>
</dbReference>
<organism evidence="4">
    <name type="scientific">Gaeumannomyces tritici (strain R3-111a-1)</name>
    <name type="common">Wheat and barley take-all root rot fungus</name>
    <name type="synonym">Gaeumannomyces graminis var. tritici</name>
    <dbReference type="NCBI Taxonomy" id="644352"/>
    <lineage>
        <taxon>Eukaryota</taxon>
        <taxon>Fungi</taxon>
        <taxon>Dikarya</taxon>
        <taxon>Ascomycota</taxon>
        <taxon>Pezizomycotina</taxon>
        <taxon>Sordariomycetes</taxon>
        <taxon>Sordariomycetidae</taxon>
        <taxon>Magnaporthales</taxon>
        <taxon>Magnaporthaceae</taxon>
        <taxon>Gaeumannomyces</taxon>
    </lineage>
</organism>
<dbReference type="OrthoDB" id="666364at2759"/>
<reference evidence="5" key="4">
    <citation type="journal article" date="2015" name="G3 (Bethesda)">
        <title>Genome sequences of three phytopathogenic species of the Magnaporthaceae family of fungi.</title>
        <authorList>
            <person name="Okagaki L.H."/>
            <person name="Nunes C.C."/>
            <person name="Sailsbery J."/>
            <person name="Clay B."/>
            <person name="Brown D."/>
            <person name="John T."/>
            <person name="Oh Y."/>
            <person name="Young N."/>
            <person name="Fitzgerald M."/>
            <person name="Haas B.J."/>
            <person name="Zeng Q."/>
            <person name="Young S."/>
            <person name="Adiconis X."/>
            <person name="Fan L."/>
            <person name="Levin J.Z."/>
            <person name="Mitchell T.K."/>
            <person name="Okubara P.A."/>
            <person name="Farman M.L."/>
            <person name="Kohn L.M."/>
            <person name="Birren B."/>
            <person name="Ma L.-J."/>
            <person name="Dean R.A."/>
        </authorList>
    </citation>
    <scope>NUCLEOTIDE SEQUENCE</scope>
    <source>
        <strain evidence="5">R3-111a-1</strain>
    </source>
</reference>
<sequence>MPADNSRSSGGGSSRRRARESLREQRVPSSSARSPSPPRSTRHSQRPHHQQQQQQQQQYLPVPQRGPSVHQPPSLHDNDNFAATRSLFEIDDASSFMSTARTHHDPDVVVDVPAEQAVAVLLKEPLGYVSRDWFELLCLPRHGQPSPAQVRAAYARLFRLLDAELQEDESREMAAAYLTVAQAACEALVDPSRRAEYLEDLALRAGETSLVGVDDHDDHVPPSAVEAQRLLRLRRKRRLLASIESSTDLAVRADATSVTLASLTGPSPPDVRPLDFSLGHSTVVPLPALGRLLAVALESLTLLDDEPGSELLLAAPKLTVSACSYGVLGDVSHIPTAVVTDRYQPMFSGPPARHRMVQLLINKISPLVTVGLRNELVRLPKRLDNPYDSHLRDNDWSPYDLLTIPDPEPTRVLVVENELDLLPVPAVITRVAHTIELDDGNGADPIHFEALVTAPVLSSVWRRPRAGVAVQRRLGFGTAFVCADSGELSFLSSLLGDDAATCAGVRTFSKNRLWGRGLPEALLMSPALRAYVAPTVEIGYSSQAPGELGLLGATGRPATGPIDRGFKGLDIEAADAAGAGGPGSSRGSWAVSAAATPGYATGYLRYGLELVSALPRAVTSMLPFDPKAYHMEMELCTPPAATTYPLNLGSIYGGCVAFRALRRVGARSSFGFEVGLSLSSFHLNLYWSRLAQRFRLPVLLRTNPSAGGGGVPGGVSFVTPRLAFWSVLVPMLGLAALDLARLCSRAGRVAAAREADKKRAALSMTRDELADHVARRRAEADELTALLAVGAQARQQAERQRGGLVILAAKYGVPDVESDDALLASAAPPSRKQRPTPFDPDHEVADVVVAVAALVQGGDDDDEAPGSLLIPAGLRKSRLLGFWDPAPLRTKVLQVRYAYRGREAFVEVRGREELRLPVP</sequence>
<dbReference type="InterPro" id="IPR052243">
    <property type="entry name" value="Mito_inner_membrane_organizer"/>
</dbReference>
<evidence type="ECO:0000313" key="4">
    <source>
        <dbReference type="EMBL" id="EJT74513.1"/>
    </source>
</evidence>